<proteinExistence type="predicted"/>
<evidence type="ECO:0000259" key="3">
    <source>
        <dbReference type="PROSITE" id="PS50110"/>
    </source>
</evidence>
<dbReference type="Pfam" id="PF12728">
    <property type="entry name" value="HTH_17"/>
    <property type="match status" value="1"/>
</dbReference>
<dbReference type="EMBL" id="CP064936">
    <property type="protein sequence ID" value="QQA02263.1"/>
    <property type="molecule type" value="Genomic_DNA"/>
</dbReference>
<dbReference type="SUPFAM" id="SSF46955">
    <property type="entry name" value="Putative DNA-binding domain"/>
    <property type="match status" value="1"/>
</dbReference>
<name>A0A7T3V667_9SPIR</name>
<reference evidence="4 5" key="1">
    <citation type="submission" date="2020-11" db="EMBL/GenBank/DDBJ databases">
        <title>Treponema Peruensis nv. sp., first commensal Treponema isolated from human feces.</title>
        <authorList>
            <person name="Belkhou C."/>
            <person name="Raes J."/>
        </authorList>
    </citation>
    <scope>NUCLEOTIDE SEQUENCE [LARGE SCALE GENOMIC DNA]</scope>
    <source>
        <strain evidence="4 5">RCC2812</strain>
    </source>
</reference>
<dbReference type="InterPro" id="IPR050595">
    <property type="entry name" value="Bact_response_regulator"/>
</dbReference>
<dbReference type="InterPro" id="IPR041657">
    <property type="entry name" value="HTH_17"/>
</dbReference>
<accession>A0A7T3V667</accession>
<gene>
    <name evidence="4" type="ORF">IWA51_09520</name>
</gene>
<feature type="modified residue" description="4-aspartylphosphate" evidence="2">
    <location>
        <position position="124"/>
    </location>
</feature>
<dbReference type="SUPFAM" id="SSF52172">
    <property type="entry name" value="CheY-like"/>
    <property type="match status" value="1"/>
</dbReference>
<dbReference type="InterPro" id="IPR011006">
    <property type="entry name" value="CheY-like_superfamily"/>
</dbReference>
<dbReference type="SMART" id="SM00448">
    <property type="entry name" value="REC"/>
    <property type="match status" value="1"/>
</dbReference>
<protein>
    <submittedName>
        <fullName evidence="4">Response regulator</fullName>
    </submittedName>
</protein>
<dbReference type="InterPro" id="IPR001789">
    <property type="entry name" value="Sig_transdc_resp-reg_receiver"/>
</dbReference>
<dbReference type="AlphaFoldDB" id="A0A7T3V667"/>
<feature type="domain" description="Response regulatory" evidence="3">
    <location>
        <begin position="73"/>
        <end position="191"/>
    </location>
</feature>
<dbReference type="InterPro" id="IPR009061">
    <property type="entry name" value="DNA-bd_dom_put_sf"/>
</dbReference>
<dbReference type="Proteomes" id="UP000595224">
    <property type="component" value="Chromosome"/>
</dbReference>
<dbReference type="PANTHER" id="PTHR44591:SF3">
    <property type="entry name" value="RESPONSE REGULATORY DOMAIN-CONTAINING PROTEIN"/>
    <property type="match status" value="1"/>
</dbReference>
<dbReference type="PANTHER" id="PTHR44591">
    <property type="entry name" value="STRESS RESPONSE REGULATOR PROTEIN 1"/>
    <property type="match status" value="1"/>
</dbReference>
<evidence type="ECO:0000256" key="2">
    <source>
        <dbReference type="PROSITE-ProRule" id="PRU00169"/>
    </source>
</evidence>
<dbReference type="Gene3D" id="3.40.50.2300">
    <property type="match status" value="1"/>
</dbReference>
<keyword evidence="1 2" id="KW-0597">Phosphoprotein</keyword>
<dbReference type="KEGG" id="tper:IWA51_09520"/>
<keyword evidence="5" id="KW-1185">Reference proteome</keyword>
<sequence length="193" mass="21750">MYSALEVANICGVVNQTAINWIRNDYLKAFKTPGGQYRIYPDDLVEFMRQRNMRIPTEVLANCKNLEVENDISILLVDDDEGFNNVMAHYIEKNIPGAKVSQAFNGFEAGEAMVVKRPKCLVLDLNLPGIDGIKLCRHIQGSDAFGKPVIIVVTAMQDEETERQCRELGVNHYFRKPLSFPELVSVIKSLDSN</sequence>
<evidence type="ECO:0000256" key="1">
    <source>
        <dbReference type="ARBA" id="ARBA00022553"/>
    </source>
</evidence>
<dbReference type="PROSITE" id="PS50110">
    <property type="entry name" value="RESPONSE_REGULATORY"/>
    <property type="match status" value="1"/>
</dbReference>
<evidence type="ECO:0000313" key="5">
    <source>
        <dbReference type="Proteomes" id="UP000595224"/>
    </source>
</evidence>
<dbReference type="GO" id="GO:0000160">
    <property type="term" value="P:phosphorelay signal transduction system"/>
    <property type="evidence" value="ECO:0007669"/>
    <property type="project" value="InterPro"/>
</dbReference>
<organism evidence="4 5">
    <name type="scientific">Treponema peruense</name>
    <dbReference type="NCBI Taxonomy" id="2787628"/>
    <lineage>
        <taxon>Bacteria</taxon>
        <taxon>Pseudomonadati</taxon>
        <taxon>Spirochaetota</taxon>
        <taxon>Spirochaetia</taxon>
        <taxon>Spirochaetales</taxon>
        <taxon>Treponemataceae</taxon>
        <taxon>Treponema</taxon>
    </lineage>
</organism>
<dbReference type="Pfam" id="PF00072">
    <property type="entry name" value="Response_reg"/>
    <property type="match status" value="1"/>
</dbReference>
<evidence type="ECO:0000313" key="4">
    <source>
        <dbReference type="EMBL" id="QQA02263.1"/>
    </source>
</evidence>